<dbReference type="GO" id="GO:0044550">
    <property type="term" value="P:secondary metabolite biosynthetic process"/>
    <property type="evidence" value="ECO:0007669"/>
    <property type="project" value="UniProtKB-ARBA"/>
</dbReference>
<dbReference type="GO" id="GO:0004315">
    <property type="term" value="F:3-oxoacyl-[acyl-carrier-protein] synthase activity"/>
    <property type="evidence" value="ECO:0007669"/>
    <property type="project" value="InterPro"/>
</dbReference>
<dbReference type="Pfam" id="PF21394">
    <property type="entry name" value="Beta-ketacyl_N"/>
    <property type="match status" value="1"/>
</dbReference>
<dbReference type="PROSITE" id="PS00606">
    <property type="entry name" value="KS3_1"/>
    <property type="match status" value="1"/>
</dbReference>
<evidence type="ECO:0000256" key="2">
    <source>
        <dbReference type="ARBA" id="ARBA00022450"/>
    </source>
</evidence>
<feature type="active site" description="Proton acceptor; for dehydratase activity" evidence="9">
    <location>
        <position position="1372"/>
    </location>
</feature>
<feature type="region of interest" description="C-terminal hotdog fold" evidence="9">
    <location>
        <begin position="1471"/>
        <end position="1609"/>
    </location>
</feature>
<dbReference type="FunFam" id="3.40.47.10:FF:000042">
    <property type="entry name" value="Polyketide synthase Pks13"/>
    <property type="match status" value="1"/>
</dbReference>
<dbReference type="SUPFAM" id="SSF47336">
    <property type="entry name" value="ACP-like"/>
    <property type="match status" value="1"/>
</dbReference>
<dbReference type="Gene3D" id="3.40.366.10">
    <property type="entry name" value="Malonyl-Coenzyme A Acyl Carrier Protein, domain 2"/>
    <property type="match status" value="1"/>
</dbReference>
<organism evidence="14 15">
    <name type="scientific">Nonomuraea jiangxiensis</name>
    <dbReference type="NCBI Taxonomy" id="633440"/>
    <lineage>
        <taxon>Bacteria</taxon>
        <taxon>Bacillati</taxon>
        <taxon>Actinomycetota</taxon>
        <taxon>Actinomycetes</taxon>
        <taxon>Streptosporangiales</taxon>
        <taxon>Streptosporangiaceae</taxon>
        <taxon>Nonomuraea</taxon>
    </lineage>
</organism>
<dbReference type="InterPro" id="IPR013968">
    <property type="entry name" value="PKS_KR"/>
</dbReference>
<evidence type="ECO:0000259" key="13">
    <source>
        <dbReference type="PROSITE" id="PS52019"/>
    </source>
</evidence>
<dbReference type="SMART" id="SM00823">
    <property type="entry name" value="PKS_PP"/>
    <property type="match status" value="1"/>
</dbReference>
<dbReference type="Gene3D" id="3.30.70.250">
    <property type="entry name" value="Malonyl-CoA ACP transacylase, ACP-binding"/>
    <property type="match status" value="1"/>
</dbReference>
<dbReference type="InterPro" id="IPR016036">
    <property type="entry name" value="Malonyl_transacylase_ACP-bd"/>
</dbReference>
<dbReference type="RefSeq" id="WP_245765837.1">
    <property type="nucleotide sequence ID" value="NZ_FNDJ01000057.1"/>
</dbReference>
<dbReference type="InterPro" id="IPR020841">
    <property type="entry name" value="PKS_Beta-ketoAc_synthase_dom"/>
</dbReference>
<accession>A0A1G9W9M6</accession>
<dbReference type="Proteomes" id="UP000199202">
    <property type="component" value="Unassembled WGS sequence"/>
</dbReference>
<feature type="domain" description="Ketosynthase family 3 (KS3)" evidence="12">
    <location>
        <begin position="15"/>
        <end position="441"/>
    </location>
</feature>
<dbReference type="InterPro" id="IPR029058">
    <property type="entry name" value="AB_hydrolase_fold"/>
</dbReference>
<evidence type="ECO:0000259" key="11">
    <source>
        <dbReference type="PROSITE" id="PS50075"/>
    </source>
</evidence>
<dbReference type="FunFam" id="1.10.1200.10:FF:000016">
    <property type="entry name" value="Non-ribosomal peptide synthase"/>
    <property type="match status" value="1"/>
</dbReference>
<dbReference type="Gene3D" id="3.40.50.720">
    <property type="entry name" value="NAD(P)-binding Rossmann-like Domain"/>
    <property type="match status" value="1"/>
</dbReference>
<keyword evidence="5" id="KW-0276">Fatty acid metabolism</keyword>
<dbReference type="Pfam" id="PF00698">
    <property type="entry name" value="Acyl_transf_1"/>
    <property type="match status" value="1"/>
</dbReference>
<dbReference type="SMART" id="SM00827">
    <property type="entry name" value="PKS_AT"/>
    <property type="match status" value="1"/>
</dbReference>
<keyword evidence="4 14" id="KW-0808">Transferase</keyword>
<dbReference type="EMBL" id="FNDJ01000057">
    <property type="protein sequence ID" value="SDM80931.1"/>
    <property type="molecule type" value="Genomic_DNA"/>
</dbReference>
<feature type="region of interest" description="Disordered" evidence="10">
    <location>
        <begin position="1611"/>
        <end position="1635"/>
    </location>
</feature>
<dbReference type="InterPro" id="IPR016035">
    <property type="entry name" value="Acyl_Trfase/lysoPLipase"/>
</dbReference>
<keyword evidence="6" id="KW-0443">Lipid metabolism</keyword>
<evidence type="ECO:0000256" key="1">
    <source>
        <dbReference type="ARBA" id="ARBA00001957"/>
    </source>
</evidence>
<dbReference type="PROSITE" id="PS52019">
    <property type="entry name" value="PKS_MFAS_DH"/>
    <property type="match status" value="1"/>
</dbReference>
<evidence type="ECO:0000259" key="12">
    <source>
        <dbReference type="PROSITE" id="PS52004"/>
    </source>
</evidence>
<dbReference type="SUPFAM" id="SSF53901">
    <property type="entry name" value="Thiolase-like"/>
    <property type="match status" value="1"/>
</dbReference>
<dbReference type="Pfam" id="PF00109">
    <property type="entry name" value="ketoacyl-synt"/>
    <property type="match status" value="1"/>
</dbReference>
<feature type="active site" description="Proton donor; for dehydratase activity" evidence="9">
    <location>
        <position position="1530"/>
    </location>
</feature>
<dbReference type="InterPro" id="IPR014031">
    <property type="entry name" value="Ketoacyl_synth_C"/>
</dbReference>
<dbReference type="Pfam" id="PF16197">
    <property type="entry name" value="KAsynt_C_assoc"/>
    <property type="match status" value="1"/>
</dbReference>
<protein>
    <submittedName>
        <fullName evidence="14">Acyl transferase domain-containing protein</fullName>
    </submittedName>
</protein>
<dbReference type="SMART" id="SM00822">
    <property type="entry name" value="PKS_KR"/>
    <property type="match status" value="1"/>
</dbReference>
<keyword evidence="2" id="KW-0596">Phosphopantetheine</keyword>
<dbReference type="Pfam" id="PF00550">
    <property type="entry name" value="PP-binding"/>
    <property type="match status" value="1"/>
</dbReference>
<dbReference type="PROSITE" id="PS50075">
    <property type="entry name" value="CARRIER"/>
    <property type="match status" value="1"/>
</dbReference>
<evidence type="ECO:0000256" key="6">
    <source>
        <dbReference type="ARBA" id="ARBA00023098"/>
    </source>
</evidence>
<dbReference type="SUPFAM" id="SSF52151">
    <property type="entry name" value="FabD/lysophospholipase-like"/>
    <property type="match status" value="1"/>
</dbReference>
<evidence type="ECO:0000313" key="14">
    <source>
        <dbReference type="EMBL" id="SDM80931.1"/>
    </source>
</evidence>
<dbReference type="SMART" id="SM00826">
    <property type="entry name" value="PKS_DH"/>
    <property type="match status" value="1"/>
</dbReference>
<dbReference type="STRING" id="633440.SAMN05421869_1579"/>
<evidence type="ECO:0000256" key="3">
    <source>
        <dbReference type="ARBA" id="ARBA00022553"/>
    </source>
</evidence>
<dbReference type="CDD" id="cd08953">
    <property type="entry name" value="KR_2_SDR_x"/>
    <property type="match status" value="1"/>
</dbReference>
<dbReference type="GO" id="GO:0006633">
    <property type="term" value="P:fatty acid biosynthetic process"/>
    <property type="evidence" value="ECO:0007669"/>
    <property type="project" value="InterPro"/>
</dbReference>
<keyword evidence="7" id="KW-0511">Multifunctional enzyme</keyword>
<feature type="domain" description="PKS/mFAS DH" evidence="13">
    <location>
        <begin position="1330"/>
        <end position="1609"/>
    </location>
</feature>
<dbReference type="Gene3D" id="3.30.70.3290">
    <property type="match status" value="1"/>
</dbReference>
<keyword evidence="8" id="KW-0012">Acyltransferase</keyword>
<dbReference type="PANTHER" id="PTHR43775:SF51">
    <property type="entry name" value="INACTIVE PHENOLPHTHIOCEROL SYNTHESIS POLYKETIDE SYNTHASE TYPE I PKS1-RELATED"/>
    <property type="match status" value="1"/>
</dbReference>
<dbReference type="InterPro" id="IPR014030">
    <property type="entry name" value="Ketoacyl_synth_N"/>
</dbReference>
<dbReference type="InterPro" id="IPR050091">
    <property type="entry name" value="PKS_NRPS_Biosynth_Enz"/>
</dbReference>
<dbReference type="SUPFAM" id="SSF55048">
    <property type="entry name" value="Probable ACP-binding domain of malonyl-CoA ACP transacylase"/>
    <property type="match status" value="1"/>
</dbReference>
<dbReference type="CDD" id="cd00833">
    <property type="entry name" value="PKS"/>
    <property type="match status" value="1"/>
</dbReference>
<reference evidence="14 15" key="1">
    <citation type="submission" date="2016-10" db="EMBL/GenBank/DDBJ databases">
        <authorList>
            <person name="de Groot N.N."/>
        </authorList>
    </citation>
    <scope>NUCLEOTIDE SEQUENCE [LARGE SCALE GENOMIC DNA]</scope>
    <source>
        <strain evidence="14 15">CGMCC 4.6533</strain>
    </source>
</reference>
<sequence>MTELSQDARYEDAGAEPIAIIGMSARVPGANDLDQFWRNLIDGVESVTFFTEDEQRARGATQAQLDNPMFVKAAPVMIDMEHVDNEFFGMSAREAELADPQQRVFLEQSHAALQDAGYDPGRYEGAIGVYAGSGPSQYQWLNLQTNPDLDSEALKLGMSVGNNIDYVATTVSYRLNLRGPAMTVTTACSSSLVALHLACEALRGGECDMALAGGVCVELPHGMGYPAMDGFTSSDGHVRPFDAGADGTIWGSGVGVVVVKRLEDALADGDHIRAVVVGNAINNDGSNKIGFSAPSHAGQTAVVAEALGVAGVDPRTIGYVEAHGTGTALGDPIEVAALSEVYQRDTDDRGWCGIGSVKSNLGHLSQASGVVGVIKTVLAMEHGVIPPTINFERPNPEIDFDTSPFYVVSTPSKWDAGAHPRRAAVSSFGIGGTNAHVILQEAPPSEAVPALLPATGGPRPLWLSARTESALQTMRAQLAEFLAGQPDLTLSDVAYTLRVGRADHTHRAAVVAGDLADAVAALGDRKRCHTGTASGTTPKVAFLFSGQGAQYAGMGAELYAAEPVFAAAVDECAELLQAQLGEDIRPLLFTEGGDDRLRETRLTQPALFTIEYALARLWQAWGARPAGMIGHSIGEYVAATLAGVFALPDALRLVAARGRLMQSLPTGSMLAVTKDEKDIAAMLPDGVSIATVNGPGTCVVAGTSEAVSAFQEHLADQGVKSTLLRTSHAFHSPMMDPILAEFESLVAGVPRRAPNLPFLSNVTGDWITAEQATDPAYWAAHIRRPVRFADCVARLLADGGWALVECGPGKQLAGLARMQMREAITKGALPPLPSLPGPGESTGDLSILYGTAGRLWTAGVPVEPPATGRRVSLPGYPYERKYRFIPPGEGRAPEQKRAAGPRALEDWFEIPTWRQVAPPDPGEPITRCLAFVAGERGTELVSAIRAAGGEVIEVRPGTEFSAGHDEKGGFPEPMTVRPGERSDYDALVTALAENGGMPGRVLHAWALDGGPAGTDLGSLARAQEHGLFSLLFLVQALTAAQIADGVELDIITAGTEDVLGGDLTRPEHATVTGITRVVPLEVEGLRVRHLDLDPTGTPARTVLAELRRDAPGDVLALRGGRRWVKEFQQVRLPDGGEGSGLRQEGVYLITGGLGGIGLTLAEFLGTRLRARLVLLGRSGNVTPRAAATISRIEQAGGQVTVVAADVTDPVRLRQIRDETLTAHGALHGIVHAAGLPGGGMAEIKERAAAQAVLDPKLAGTVALWQAFGDLDLDFLALCSSVTAISGGFGQVDYCAANAFLDAYARAAHRTRVISINWGAWLEVGMAAAAAPVPGLSADAATIAVDHPVVRGRTGAECSGPLSAATHWVLDEHRIGDVPVLPATGQLECARAAFAAAVASPGDGHAVELRDVVFLEPLAVPDGTTAQLTVAFSDDSSFEVRAGGRRHTQGAAAWIRPEPATSTNLAAVKSRLRAVTTAQDEERGSVLTFGPRWRSPELIWVGEDEELAFVEGTEQVAAEVDRWGLHPALLDLATSFGSGRGTGAYLPLSYGRLLVRSALPARFYSHLRRRGDGGGGEVVTADLTLLDESGAVLVEIEEFVLRRIDAEAVTGSLAAGGPGSPGSPATGAGGSGSPATGIAPAQGAEAFVRVLAADLGPQIAVSATSLDEITRRERLTRESLEAHVPARQEDFVAPEGELEAALAKVWGEILGVPEVGADDDFFDLGGNSLVAVQLIAQARSVAGVRLPMRTLFEAPTVRQMAAKVEQLRAEQQAQAPATTIPRLSRGR</sequence>
<dbReference type="Pfam" id="PF14765">
    <property type="entry name" value="PS-DH"/>
    <property type="match status" value="1"/>
</dbReference>
<evidence type="ECO:0000256" key="9">
    <source>
        <dbReference type="PROSITE-ProRule" id="PRU01363"/>
    </source>
</evidence>
<dbReference type="InterPro" id="IPR001227">
    <property type="entry name" value="Ac_transferase_dom_sf"/>
</dbReference>
<evidence type="ECO:0000256" key="10">
    <source>
        <dbReference type="SAM" id="MobiDB-lite"/>
    </source>
</evidence>
<dbReference type="PROSITE" id="PS00012">
    <property type="entry name" value="PHOSPHOPANTETHEINE"/>
    <property type="match status" value="1"/>
</dbReference>
<keyword evidence="3" id="KW-0597">Phosphoprotein</keyword>
<dbReference type="InterPro" id="IPR016039">
    <property type="entry name" value="Thiolase-like"/>
</dbReference>
<dbReference type="InterPro" id="IPR057326">
    <property type="entry name" value="KR_dom"/>
</dbReference>
<comment type="cofactor">
    <cofactor evidence="1">
        <name>pantetheine 4'-phosphate</name>
        <dbReference type="ChEBI" id="CHEBI:47942"/>
    </cofactor>
</comment>
<keyword evidence="15" id="KW-1185">Reference proteome</keyword>
<dbReference type="InterPro" id="IPR049490">
    <property type="entry name" value="C883_1060-like_KR_N"/>
</dbReference>
<dbReference type="InterPro" id="IPR020806">
    <property type="entry name" value="PKS_PP-bd"/>
</dbReference>
<dbReference type="Gene3D" id="3.10.129.110">
    <property type="entry name" value="Polyketide synthase dehydratase"/>
    <property type="match status" value="1"/>
</dbReference>
<feature type="domain" description="Carrier" evidence="11">
    <location>
        <begin position="1692"/>
        <end position="1767"/>
    </location>
</feature>
<name>A0A1G9W9M6_9ACTN</name>
<dbReference type="GO" id="GO:0004312">
    <property type="term" value="F:fatty acid synthase activity"/>
    <property type="evidence" value="ECO:0007669"/>
    <property type="project" value="TreeGrafter"/>
</dbReference>
<dbReference type="Gene3D" id="3.40.50.1820">
    <property type="entry name" value="alpha/beta hydrolase"/>
    <property type="match status" value="1"/>
</dbReference>
<dbReference type="InterPro" id="IPR049900">
    <property type="entry name" value="PKS_mFAS_DH"/>
</dbReference>
<dbReference type="InterPro" id="IPR032821">
    <property type="entry name" value="PKS_assoc"/>
</dbReference>
<dbReference type="Pfam" id="PF08659">
    <property type="entry name" value="KR"/>
    <property type="match status" value="1"/>
</dbReference>
<dbReference type="InterPro" id="IPR049551">
    <property type="entry name" value="PKS_DH_C"/>
</dbReference>
<dbReference type="InterPro" id="IPR036291">
    <property type="entry name" value="NAD(P)-bd_dom_sf"/>
</dbReference>
<dbReference type="SMART" id="SM00825">
    <property type="entry name" value="PKS_KS"/>
    <property type="match status" value="1"/>
</dbReference>
<evidence type="ECO:0000256" key="7">
    <source>
        <dbReference type="ARBA" id="ARBA00023268"/>
    </source>
</evidence>
<feature type="region of interest" description="N-terminal hotdog fold" evidence="9">
    <location>
        <begin position="1330"/>
        <end position="1461"/>
    </location>
</feature>
<gene>
    <name evidence="14" type="ORF">SAMN05421869_1579</name>
</gene>
<dbReference type="SUPFAM" id="SSF51735">
    <property type="entry name" value="NAD(P)-binding Rossmann-fold domains"/>
    <property type="match status" value="2"/>
</dbReference>
<evidence type="ECO:0000256" key="5">
    <source>
        <dbReference type="ARBA" id="ARBA00022832"/>
    </source>
</evidence>
<dbReference type="PROSITE" id="PS52004">
    <property type="entry name" value="KS3_2"/>
    <property type="match status" value="1"/>
</dbReference>
<dbReference type="InterPro" id="IPR014043">
    <property type="entry name" value="Acyl_transferase_dom"/>
</dbReference>
<dbReference type="InterPro" id="IPR049552">
    <property type="entry name" value="PKS_DH_N"/>
</dbReference>
<dbReference type="InterPro" id="IPR018201">
    <property type="entry name" value="Ketoacyl_synth_AS"/>
</dbReference>
<dbReference type="Pfam" id="PF02801">
    <property type="entry name" value="Ketoacyl-synt_C"/>
    <property type="match status" value="1"/>
</dbReference>
<proteinExistence type="predicted"/>
<dbReference type="GO" id="GO:0031177">
    <property type="term" value="F:phosphopantetheine binding"/>
    <property type="evidence" value="ECO:0007669"/>
    <property type="project" value="InterPro"/>
</dbReference>
<dbReference type="InterPro" id="IPR009081">
    <property type="entry name" value="PP-bd_ACP"/>
</dbReference>
<dbReference type="InterPro" id="IPR036736">
    <property type="entry name" value="ACP-like_sf"/>
</dbReference>
<dbReference type="Pfam" id="PF21089">
    <property type="entry name" value="PKS_DH_N"/>
    <property type="match status" value="1"/>
</dbReference>
<dbReference type="InterPro" id="IPR020807">
    <property type="entry name" value="PKS_DH"/>
</dbReference>
<dbReference type="PANTHER" id="PTHR43775">
    <property type="entry name" value="FATTY ACID SYNTHASE"/>
    <property type="match status" value="1"/>
</dbReference>
<dbReference type="InterPro" id="IPR006162">
    <property type="entry name" value="Ppantetheine_attach_site"/>
</dbReference>
<dbReference type="Gene3D" id="3.40.47.10">
    <property type="match status" value="1"/>
</dbReference>
<evidence type="ECO:0000313" key="15">
    <source>
        <dbReference type="Proteomes" id="UP000199202"/>
    </source>
</evidence>
<dbReference type="InterPro" id="IPR042104">
    <property type="entry name" value="PKS_dehydratase_sf"/>
</dbReference>
<evidence type="ECO:0000256" key="4">
    <source>
        <dbReference type="ARBA" id="ARBA00022679"/>
    </source>
</evidence>
<evidence type="ECO:0000256" key="8">
    <source>
        <dbReference type="ARBA" id="ARBA00023315"/>
    </source>
</evidence>